<dbReference type="GO" id="GO:0036038">
    <property type="term" value="C:MKS complex"/>
    <property type="evidence" value="ECO:0007669"/>
    <property type="project" value="InterPro"/>
</dbReference>
<organism evidence="1 2">
    <name type="scientific">Schistosoma margrebowiei</name>
    <dbReference type="NCBI Taxonomy" id="48269"/>
    <lineage>
        <taxon>Eukaryota</taxon>
        <taxon>Metazoa</taxon>
        <taxon>Spiralia</taxon>
        <taxon>Lophotrochozoa</taxon>
        <taxon>Platyhelminthes</taxon>
        <taxon>Trematoda</taxon>
        <taxon>Digenea</taxon>
        <taxon>Strigeidida</taxon>
        <taxon>Schistosomatoidea</taxon>
        <taxon>Schistosomatidae</taxon>
        <taxon>Schistosoma</taxon>
    </lineage>
</organism>
<evidence type="ECO:0000313" key="1">
    <source>
        <dbReference type="EMBL" id="VDP25860.1"/>
    </source>
</evidence>
<dbReference type="EMBL" id="UZAI01017507">
    <property type="protein sequence ID" value="VDP25860.1"/>
    <property type="molecule type" value="Genomic_DNA"/>
</dbReference>
<name>A0A183MPH4_9TREM</name>
<evidence type="ECO:0000313" key="2">
    <source>
        <dbReference type="Proteomes" id="UP000277204"/>
    </source>
</evidence>
<dbReference type="InterPro" id="IPR019170">
    <property type="entry name" value="Meckelin"/>
</dbReference>
<dbReference type="PANTHER" id="PTHR21274:SF0">
    <property type="entry name" value="MECKELIN"/>
    <property type="match status" value="1"/>
</dbReference>
<dbReference type="STRING" id="48269.A0A183MPH4"/>
<accession>A0A183MPH4</accession>
<keyword evidence="2" id="KW-1185">Reference proteome</keyword>
<proteinExistence type="predicted"/>
<dbReference type="AlphaFoldDB" id="A0A183MPH4"/>
<dbReference type="GO" id="GO:0060271">
    <property type="term" value="P:cilium assembly"/>
    <property type="evidence" value="ECO:0007669"/>
    <property type="project" value="InterPro"/>
</dbReference>
<reference evidence="1 2" key="1">
    <citation type="submission" date="2018-11" db="EMBL/GenBank/DDBJ databases">
        <authorList>
            <consortium name="Pathogen Informatics"/>
        </authorList>
    </citation>
    <scope>NUCLEOTIDE SEQUENCE [LARGE SCALE GENOMIC DNA]</scope>
    <source>
        <strain evidence="1 2">Zambia</strain>
    </source>
</reference>
<sequence length="122" mass="14308">MSQLKLDHYLFVQDDPDGLRYRIVRRKAFEDILDGEFDDTTFEGLFYIDDGNSFGDTLYYGNEWLLFTFDALLFCLVDLLSQNLILSAFFVILIGSIFTLLRDDLGRRNTARKTLIDERFLI</sequence>
<protein>
    <submittedName>
        <fullName evidence="1">Uncharacterized protein</fullName>
    </submittedName>
</protein>
<dbReference type="Pfam" id="PF09773">
    <property type="entry name" value="Meckelin"/>
    <property type="match status" value="1"/>
</dbReference>
<dbReference type="PANTHER" id="PTHR21274">
    <property type="entry name" value="MECKELIN"/>
    <property type="match status" value="1"/>
</dbReference>
<gene>
    <name evidence="1" type="ORF">SMRZ_LOCUS17949</name>
</gene>
<dbReference type="Proteomes" id="UP000277204">
    <property type="component" value="Unassembled WGS sequence"/>
</dbReference>